<evidence type="ECO:0000313" key="2">
    <source>
        <dbReference type="Proteomes" id="UP000324222"/>
    </source>
</evidence>
<dbReference type="AlphaFoldDB" id="A0A5B7DTZ5"/>
<dbReference type="Proteomes" id="UP000324222">
    <property type="component" value="Unassembled WGS sequence"/>
</dbReference>
<proteinExistence type="predicted"/>
<protein>
    <submittedName>
        <fullName evidence="1">Uncharacterized protein</fullName>
    </submittedName>
</protein>
<evidence type="ECO:0000313" key="1">
    <source>
        <dbReference type="EMBL" id="MPC24529.1"/>
    </source>
</evidence>
<gene>
    <name evidence="1" type="ORF">E2C01_017612</name>
</gene>
<reference evidence="1 2" key="1">
    <citation type="submission" date="2019-05" db="EMBL/GenBank/DDBJ databases">
        <title>Another draft genome of Portunus trituberculatus and its Hox gene families provides insights of decapod evolution.</title>
        <authorList>
            <person name="Jeong J.-H."/>
            <person name="Song I."/>
            <person name="Kim S."/>
            <person name="Choi T."/>
            <person name="Kim D."/>
            <person name="Ryu S."/>
            <person name="Kim W."/>
        </authorList>
    </citation>
    <scope>NUCLEOTIDE SEQUENCE [LARGE SCALE GENOMIC DNA]</scope>
    <source>
        <tissue evidence="1">Muscle</tissue>
    </source>
</reference>
<dbReference type="EMBL" id="VSRR010001341">
    <property type="protein sequence ID" value="MPC24529.1"/>
    <property type="molecule type" value="Genomic_DNA"/>
</dbReference>
<comment type="caution">
    <text evidence="1">The sequence shown here is derived from an EMBL/GenBank/DDBJ whole genome shotgun (WGS) entry which is preliminary data.</text>
</comment>
<keyword evidence="2" id="KW-1185">Reference proteome</keyword>
<accession>A0A5B7DTZ5</accession>
<organism evidence="1 2">
    <name type="scientific">Portunus trituberculatus</name>
    <name type="common">Swimming crab</name>
    <name type="synonym">Neptunus trituberculatus</name>
    <dbReference type="NCBI Taxonomy" id="210409"/>
    <lineage>
        <taxon>Eukaryota</taxon>
        <taxon>Metazoa</taxon>
        <taxon>Ecdysozoa</taxon>
        <taxon>Arthropoda</taxon>
        <taxon>Crustacea</taxon>
        <taxon>Multicrustacea</taxon>
        <taxon>Malacostraca</taxon>
        <taxon>Eumalacostraca</taxon>
        <taxon>Eucarida</taxon>
        <taxon>Decapoda</taxon>
        <taxon>Pleocyemata</taxon>
        <taxon>Brachyura</taxon>
        <taxon>Eubrachyura</taxon>
        <taxon>Portunoidea</taxon>
        <taxon>Portunidae</taxon>
        <taxon>Portuninae</taxon>
        <taxon>Portunus</taxon>
    </lineage>
</organism>
<sequence>MTETRLAGKTKIKTSDRLPPLLDLRVLKVLKSEAGHGGRGVGVMRGLAGWCLGCVRQGAAGQDLLRGEKIKNHKSSPEKSINFHVFKMRR</sequence>
<name>A0A5B7DTZ5_PORTR</name>